<evidence type="ECO:0000313" key="2">
    <source>
        <dbReference type="Proteomes" id="UP000595437"/>
    </source>
</evidence>
<gene>
    <name evidence="1" type="ORF">FKW44_021327</name>
</gene>
<organism evidence="1 2">
    <name type="scientific">Caligus rogercresseyi</name>
    <name type="common">Sea louse</name>
    <dbReference type="NCBI Taxonomy" id="217165"/>
    <lineage>
        <taxon>Eukaryota</taxon>
        <taxon>Metazoa</taxon>
        <taxon>Ecdysozoa</taxon>
        <taxon>Arthropoda</taxon>
        <taxon>Crustacea</taxon>
        <taxon>Multicrustacea</taxon>
        <taxon>Hexanauplia</taxon>
        <taxon>Copepoda</taxon>
        <taxon>Siphonostomatoida</taxon>
        <taxon>Caligidae</taxon>
        <taxon>Caligus</taxon>
    </lineage>
</organism>
<accession>A0A7T8JV80</accession>
<feature type="non-terminal residue" evidence="1">
    <location>
        <position position="1"/>
    </location>
</feature>
<dbReference type="AlphaFoldDB" id="A0A7T8JV80"/>
<name>A0A7T8JV80_CALRO</name>
<reference evidence="2" key="1">
    <citation type="submission" date="2021-01" db="EMBL/GenBank/DDBJ databases">
        <title>Caligus Genome Assembly.</title>
        <authorList>
            <person name="Gallardo-Escarate C."/>
        </authorList>
    </citation>
    <scope>NUCLEOTIDE SEQUENCE [LARGE SCALE GENOMIC DNA]</scope>
</reference>
<dbReference type="EMBL" id="CP045904">
    <property type="protein sequence ID" value="QQP36278.1"/>
    <property type="molecule type" value="Genomic_DNA"/>
</dbReference>
<protein>
    <submittedName>
        <fullName evidence="1">Uncharacterized protein</fullName>
    </submittedName>
</protein>
<sequence>DCRGRHARHDRVYTLYASPQLTHWAVQEIEYSGGSAFLFGLTPTSASFIMIRFHTLSPIYCTLDFAKYFYSWHMEYL</sequence>
<keyword evidence="2" id="KW-1185">Reference proteome</keyword>
<proteinExistence type="predicted"/>
<dbReference type="Proteomes" id="UP000595437">
    <property type="component" value="Chromosome 15"/>
</dbReference>
<evidence type="ECO:0000313" key="1">
    <source>
        <dbReference type="EMBL" id="QQP36278.1"/>
    </source>
</evidence>